<dbReference type="EMBL" id="MT142061">
    <property type="protein sequence ID" value="QJA73902.1"/>
    <property type="molecule type" value="Genomic_DNA"/>
</dbReference>
<organism evidence="1">
    <name type="scientific">viral metagenome</name>
    <dbReference type="NCBI Taxonomy" id="1070528"/>
    <lineage>
        <taxon>unclassified sequences</taxon>
        <taxon>metagenomes</taxon>
        <taxon>organismal metagenomes</taxon>
    </lineage>
</organism>
<evidence type="ECO:0000313" key="1">
    <source>
        <dbReference type="EMBL" id="QJA54323.1"/>
    </source>
</evidence>
<gene>
    <name evidence="2" type="ORF">MM415A02162_0006</name>
    <name evidence="3" type="ORF">MM415B02872_0006</name>
    <name evidence="1" type="ORF">TM448A04617_0008</name>
</gene>
<evidence type="ECO:0000313" key="3">
    <source>
        <dbReference type="EMBL" id="QJA87888.1"/>
    </source>
</evidence>
<accession>A0A6H2A2A7</accession>
<protein>
    <submittedName>
        <fullName evidence="1">Uncharacterized protein</fullName>
    </submittedName>
</protein>
<sequence>MAKFTNINTVITYDNLSKKELMVTVYPYVNKIYYIVCWFDKSPCYPSFKKRPFYTKYFEEALKFYNSI</sequence>
<name>A0A6H2A2A7_9ZZZZ</name>
<dbReference type="EMBL" id="MT144496">
    <property type="protein sequence ID" value="QJA54323.1"/>
    <property type="molecule type" value="Genomic_DNA"/>
</dbReference>
<dbReference type="AlphaFoldDB" id="A0A6H2A2A7"/>
<evidence type="ECO:0000313" key="2">
    <source>
        <dbReference type="EMBL" id="QJA73902.1"/>
    </source>
</evidence>
<reference evidence="1" key="1">
    <citation type="submission" date="2020-03" db="EMBL/GenBank/DDBJ databases">
        <title>The deep terrestrial virosphere.</title>
        <authorList>
            <person name="Holmfeldt K."/>
            <person name="Nilsson E."/>
            <person name="Simone D."/>
            <person name="Lopez-Fernandez M."/>
            <person name="Wu X."/>
            <person name="de Brujin I."/>
            <person name="Lundin D."/>
            <person name="Andersson A."/>
            <person name="Bertilsson S."/>
            <person name="Dopson M."/>
        </authorList>
    </citation>
    <scope>NUCLEOTIDE SEQUENCE</scope>
    <source>
        <strain evidence="2">MM415A02162</strain>
        <strain evidence="3">MM415B02872</strain>
        <strain evidence="1">TM448A04617</strain>
    </source>
</reference>
<dbReference type="EMBL" id="MT142739">
    <property type="protein sequence ID" value="QJA87888.1"/>
    <property type="molecule type" value="Genomic_DNA"/>
</dbReference>
<proteinExistence type="predicted"/>